<dbReference type="SUPFAM" id="SSF52499">
    <property type="entry name" value="Isochorismatase-like hydrolases"/>
    <property type="match status" value="1"/>
</dbReference>
<keyword evidence="1 3" id="KW-0378">Hydrolase</keyword>
<comment type="caution">
    <text evidence="3">The sequence shown here is derived from an EMBL/GenBank/DDBJ whole genome shotgun (WGS) entry which is preliminary data.</text>
</comment>
<dbReference type="RefSeq" id="WP_302076928.1">
    <property type="nucleotide sequence ID" value="NZ_JAUKWQ010000003.1"/>
</dbReference>
<evidence type="ECO:0000256" key="1">
    <source>
        <dbReference type="ARBA" id="ARBA00022801"/>
    </source>
</evidence>
<dbReference type="InterPro" id="IPR050272">
    <property type="entry name" value="Isochorismatase-like_hydrls"/>
</dbReference>
<sequence length="202" mass="21824">MEEHISAAQTGLLIVDLQNDFLDPQGAYGRAGQTSPEIAALPERLAPLAEQIRAAGGWIISTQFTLVPLKGGEPLISPHLKTLRPFLAKGDFAPGSWGHRLVDRLAPADISIEKVAYSAFYMTRLEWVLRKCDIRKVIICGIVTNGGVASTVRDAHVRDFDVTVLSDGCAAFSPEVHDTAIAALKPVCRVATIAEVKNELAR</sequence>
<feature type="domain" description="Isochorismatase-like" evidence="2">
    <location>
        <begin position="11"/>
        <end position="192"/>
    </location>
</feature>
<dbReference type="CDD" id="cd00431">
    <property type="entry name" value="cysteine_hydrolases"/>
    <property type="match status" value="1"/>
</dbReference>
<reference evidence="3" key="1">
    <citation type="journal article" date="2015" name="Int. J. Syst. Evol. Microbiol.">
        <title>Rhizobium oryzicola sp. nov., potential plant-growth-promoting endophytic bacteria isolated from rice roots.</title>
        <authorList>
            <person name="Zhang X.X."/>
            <person name="Gao J.S."/>
            <person name="Cao Y.H."/>
            <person name="Sheirdil R.A."/>
            <person name="Wang X.C."/>
            <person name="Zhang L."/>
        </authorList>
    </citation>
    <scope>NUCLEOTIDE SEQUENCE</scope>
    <source>
        <strain evidence="3">05753</strain>
    </source>
</reference>
<name>A0ABT8SYP7_9HYPH</name>
<dbReference type="Proteomes" id="UP001169006">
    <property type="component" value="Unassembled WGS sequence"/>
</dbReference>
<accession>A0ABT8SYP7</accession>
<dbReference type="Pfam" id="PF00857">
    <property type="entry name" value="Isochorismatase"/>
    <property type="match status" value="1"/>
</dbReference>
<evidence type="ECO:0000313" key="3">
    <source>
        <dbReference type="EMBL" id="MDO1582757.1"/>
    </source>
</evidence>
<dbReference type="Gene3D" id="3.40.50.850">
    <property type="entry name" value="Isochorismatase-like"/>
    <property type="match status" value="1"/>
</dbReference>
<dbReference type="GO" id="GO:0016787">
    <property type="term" value="F:hydrolase activity"/>
    <property type="evidence" value="ECO:0007669"/>
    <property type="project" value="UniProtKB-KW"/>
</dbReference>
<evidence type="ECO:0000313" key="4">
    <source>
        <dbReference type="Proteomes" id="UP001169006"/>
    </source>
</evidence>
<evidence type="ECO:0000259" key="2">
    <source>
        <dbReference type="Pfam" id="PF00857"/>
    </source>
</evidence>
<dbReference type="PANTHER" id="PTHR43540">
    <property type="entry name" value="PEROXYUREIDOACRYLATE/UREIDOACRYLATE AMIDOHYDROLASE-RELATED"/>
    <property type="match status" value="1"/>
</dbReference>
<dbReference type="InterPro" id="IPR000868">
    <property type="entry name" value="Isochorismatase-like_dom"/>
</dbReference>
<organism evidence="3 4">
    <name type="scientific">Rhizobium oryzicola</name>
    <dbReference type="NCBI Taxonomy" id="1232668"/>
    <lineage>
        <taxon>Bacteria</taxon>
        <taxon>Pseudomonadati</taxon>
        <taxon>Pseudomonadota</taxon>
        <taxon>Alphaproteobacteria</taxon>
        <taxon>Hyphomicrobiales</taxon>
        <taxon>Rhizobiaceae</taxon>
        <taxon>Rhizobium/Agrobacterium group</taxon>
        <taxon>Rhizobium</taxon>
    </lineage>
</organism>
<gene>
    <name evidence="3" type="ORF">Q2T52_11760</name>
</gene>
<dbReference type="EMBL" id="JAUKWQ010000003">
    <property type="protein sequence ID" value="MDO1582757.1"/>
    <property type="molecule type" value="Genomic_DNA"/>
</dbReference>
<dbReference type="InterPro" id="IPR036380">
    <property type="entry name" value="Isochorismatase-like_sf"/>
</dbReference>
<proteinExistence type="predicted"/>
<protein>
    <submittedName>
        <fullName evidence="3">Cysteine hydrolase</fullName>
    </submittedName>
</protein>
<reference evidence="3" key="2">
    <citation type="submission" date="2023-07" db="EMBL/GenBank/DDBJ databases">
        <authorList>
            <person name="Sun H."/>
        </authorList>
    </citation>
    <scope>NUCLEOTIDE SEQUENCE</scope>
    <source>
        <strain evidence="3">05753</strain>
    </source>
</reference>
<keyword evidence="4" id="KW-1185">Reference proteome</keyword>